<name>A0AAX1RYI6_9STAP</name>
<feature type="domain" description="Rib" evidence="2">
    <location>
        <begin position="2"/>
        <end position="52"/>
    </location>
</feature>
<dbReference type="EMBL" id="QKYD01000003">
    <property type="protein sequence ID" value="REI25629.1"/>
    <property type="molecule type" value="Genomic_DNA"/>
</dbReference>
<comment type="caution">
    <text evidence="3">The sequence shown here is derived from an EMBL/GenBank/DDBJ whole genome shotgun (WGS) entry which is preliminary data.</text>
</comment>
<evidence type="ECO:0000259" key="2">
    <source>
        <dbReference type="Pfam" id="PF08428"/>
    </source>
</evidence>
<feature type="non-terminal residue" evidence="3">
    <location>
        <position position="182"/>
    </location>
</feature>
<reference evidence="3 4" key="1">
    <citation type="journal article" date="2018" name="Vet. Microbiol.">
        <title>Characterisation of Staphylococcus felis isolated from cats using whole genome sequencing.</title>
        <authorList>
            <person name="Worthing K."/>
            <person name="Pang S."/>
            <person name="Trott D.J."/>
            <person name="Abraham S."/>
            <person name="Coombs G.W."/>
            <person name="Jordan D."/>
            <person name="McIntyre L."/>
            <person name="Davies M.R."/>
            <person name="Norris J."/>
        </authorList>
    </citation>
    <scope>NUCLEOTIDE SEQUENCE [LARGE SCALE GENOMIC DNA]</scope>
    <source>
        <strain evidence="3 4">F25</strain>
    </source>
</reference>
<organism evidence="3 4">
    <name type="scientific">Staphylococcus felis</name>
    <dbReference type="NCBI Taxonomy" id="46127"/>
    <lineage>
        <taxon>Bacteria</taxon>
        <taxon>Bacillati</taxon>
        <taxon>Bacillota</taxon>
        <taxon>Bacilli</taxon>
        <taxon>Bacillales</taxon>
        <taxon>Staphylococcaceae</taxon>
        <taxon>Staphylococcus</taxon>
    </lineage>
</organism>
<dbReference type="GO" id="GO:0016020">
    <property type="term" value="C:membrane"/>
    <property type="evidence" value="ECO:0007669"/>
    <property type="project" value="InterPro"/>
</dbReference>
<dbReference type="AlphaFoldDB" id="A0AAX1RYI6"/>
<dbReference type="GO" id="GO:0005509">
    <property type="term" value="F:calcium ion binding"/>
    <property type="evidence" value="ECO:0007669"/>
    <property type="project" value="InterPro"/>
</dbReference>
<dbReference type="Pfam" id="PF08428">
    <property type="entry name" value="Rib"/>
    <property type="match status" value="1"/>
</dbReference>
<dbReference type="SUPFAM" id="SSF49313">
    <property type="entry name" value="Cadherin-like"/>
    <property type="match status" value="1"/>
</dbReference>
<evidence type="ECO:0000256" key="1">
    <source>
        <dbReference type="SAM" id="MobiDB-lite"/>
    </source>
</evidence>
<dbReference type="InterPro" id="IPR059115">
    <property type="entry name" value="Rib"/>
</dbReference>
<gene>
    <name evidence="3" type="ORF">DOS76_00010</name>
</gene>
<dbReference type="Proteomes" id="UP000256337">
    <property type="component" value="Unassembled WGS sequence"/>
</dbReference>
<dbReference type="InterPro" id="IPR013783">
    <property type="entry name" value="Ig-like_fold"/>
</dbReference>
<evidence type="ECO:0000313" key="4">
    <source>
        <dbReference type="Proteomes" id="UP000256337"/>
    </source>
</evidence>
<dbReference type="InterPro" id="IPR015919">
    <property type="entry name" value="Cadherin-like_sf"/>
</dbReference>
<protein>
    <recommendedName>
        <fullName evidence="2">Rib domain-containing protein</fullName>
    </recommendedName>
</protein>
<feature type="region of interest" description="Disordered" evidence="1">
    <location>
        <begin position="135"/>
        <end position="182"/>
    </location>
</feature>
<feature type="compositionally biased region" description="Basic and acidic residues" evidence="1">
    <location>
        <begin position="151"/>
        <end position="168"/>
    </location>
</feature>
<accession>A0AAX1RYI6</accession>
<dbReference type="Pfam" id="PF05345">
    <property type="entry name" value="He_PIG"/>
    <property type="match status" value="1"/>
</dbReference>
<proteinExistence type="predicted"/>
<dbReference type="Gene3D" id="2.60.40.10">
    <property type="entry name" value="Immunoglobulins"/>
    <property type="match status" value="1"/>
</dbReference>
<evidence type="ECO:0000313" key="3">
    <source>
        <dbReference type="EMBL" id="REI25629.1"/>
    </source>
</evidence>
<feature type="compositionally biased region" description="Polar residues" evidence="1">
    <location>
        <begin position="135"/>
        <end position="150"/>
    </location>
</feature>
<sequence length="182" mass="19559">MNELPANATYHWEVVPNVSVPTEEGNPIEANVIVTYEDGSQDQVAVPITVKDIPNEAPTITPIEDNTVVEGQPIEAIPVTTTYDSGEKPTVKVEGLPPGLTYNTETGVIEGTPEVPAESADPLNKDFDAAREYTETVTSTDGDGATTTEDFTIKVQRDTDKDGTPDVRDTDDDCDGVPDHNE</sequence>